<dbReference type="STRING" id="1178516.AWR27_17030"/>
<keyword evidence="2" id="KW-1185">Reference proteome</keyword>
<evidence type="ECO:0000313" key="1">
    <source>
        <dbReference type="EMBL" id="AQG80873.1"/>
    </source>
</evidence>
<evidence type="ECO:0000313" key="2">
    <source>
        <dbReference type="Proteomes" id="UP000187941"/>
    </source>
</evidence>
<sequence>MKEIKHFLEDGIYISKHALERAKERNITQEILKRVLNNPDQVVDDDSGKQGQKIYQSLIEFEENSTYLVRVFVNAQKQPNVVKSVYKTSKVQKYL</sequence>
<gene>
    <name evidence="1" type="ORF">AWR27_17030</name>
</gene>
<protein>
    <recommendedName>
        <fullName evidence="3">DUF4258 domain-containing protein</fullName>
    </recommendedName>
</protein>
<organism evidence="1 2">
    <name type="scientific">Spirosoma montaniterrae</name>
    <dbReference type="NCBI Taxonomy" id="1178516"/>
    <lineage>
        <taxon>Bacteria</taxon>
        <taxon>Pseudomonadati</taxon>
        <taxon>Bacteroidota</taxon>
        <taxon>Cytophagia</taxon>
        <taxon>Cytophagales</taxon>
        <taxon>Cytophagaceae</taxon>
        <taxon>Spirosoma</taxon>
    </lineage>
</organism>
<proteinExistence type="predicted"/>
<dbReference type="InterPro" id="IPR025354">
    <property type="entry name" value="DUF4258"/>
</dbReference>
<dbReference type="KEGG" id="smon:AWR27_17030"/>
<dbReference type="EMBL" id="CP014263">
    <property type="protein sequence ID" value="AQG80873.1"/>
    <property type="molecule type" value="Genomic_DNA"/>
</dbReference>
<reference evidence="1 2" key="1">
    <citation type="submission" date="2016-01" db="EMBL/GenBank/DDBJ databases">
        <authorList>
            <person name="Oliw E.H."/>
        </authorList>
    </citation>
    <scope>NUCLEOTIDE SEQUENCE [LARGE SCALE GENOMIC DNA]</scope>
    <source>
        <strain evidence="1 2">DY10</strain>
    </source>
</reference>
<dbReference type="RefSeq" id="WP_077132321.1">
    <property type="nucleotide sequence ID" value="NZ_CP014263.1"/>
</dbReference>
<dbReference type="Proteomes" id="UP000187941">
    <property type="component" value="Chromosome"/>
</dbReference>
<dbReference type="Pfam" id="PF14076">
    <property type="entry name" value="DUF4258"/>
    <property type="match status" value="1"/>
</dbReference>
<evidence type="ECO:0008006" key="3">
    <source>
        <dbReference type="Google" id="ProtNLM"/>
    </source>
</evidence>
<dbReference type="AlphaFoldDB" id="A0A1P9WZT9"/>
<dbReference type="OrthoDB" id="9155928at2"/>
<name>A0A1P9WZT9_9BACT</name>
<accession>A0A1P9WZT9</accession>